<evidence type="ECO:0008006" key="2">
    <source>
        <dbReference type="Google" id="ProtNLM"/>
    </source>
</evidence>
<gene>
    <name evidence="1" type="ORF">MHPYR_10362</name>
</gene>
<organism evidence="1">
    <name type="scientific">uncultured Mycobacterium sp</name>
    <dbReference type="NCBI Taxonomy" id="171292"/>
    <lineage>
        <taxon>Bacteria</taxon>
        <taxon>Bacillati</taxon>
        <taxon>Actinomycetota</taxon>
        <taxon>Actinomycetes</taxon>
        <taxon>Mycobacteriales</taxon>
        <taxon>Mycobacteriaceae</taxon>
        <taxon>Mycobacterium</taxon>
        <taxon>environmental samples</taxon>
    </lineage>
</organism>
<sequence>MSNHFTGLSLGPPLGDQRLDLCDLYAFQAPADPTRTVLILNANPNADALHPDAIYRLAVDNDGDLLNNIAFSFIFSTPEDGRQTVDVFKAVGDEAESPLPLGEKIFDAVEVSFGPTASVHQAGAYTFAAGARSDAFFFDFDGIKNLFDITGGRNFTAPHLGGTSPWTGVDSNLTANVFSIAIELPTAELGANPDIRIWGRCSLKQDGELLHVDRAGHPSVSSFFNTDDTKLEYNASVPVHDRERWTPQFVHLMGHTGGYTEEEAVAEIDREGTLPDMLHFDPAKPAKYPNGRVFTDDVIDYRLAFLTKGDCPPSGLAPHTDTLTVFPYLGNPHPAN</sequence>
<name>A0A1Y5P0L0_9MYCO</name>
<accession>A0A1Y5P0L0</accession>
<dbReference type="AlphaFoldDB" id="A0A1Y5P0L0"/>
<evidence type="ECO:0000313" key="1">
    <source>
        <dbReference type="EMBL" id="SBS70879.1"/>
    </source>
</evidence>
<protein>
    <recommendedName>
        <fullName evidence="2">DUF4331 domain-containing protein</fullName>
    </recommendedName>
</protein>
<dbReference type="InterPro" id="IPR025566">
    <property type="entry name" value="DUF4331"/>
</dbReference>
<reference evidence="1" key="1">
    <citation type="submission" date="2016-03" db="EMBL/GenBank/DDBJ databases">
        <authorList>
            <person name="Ploux O."/>
        </authorList>
    </citation>
    <scope>NUCLEOTIDE SEQUENCE</scope>
    <source>
        <strain evidence="1">UC10</strain>
    </source>
</reference>
<dbReference type="EMBL" id="FLQS01000001">
    <property type="protein sequence ID" value="SBS70879.1"/>
    <property type="molecule type" value="Genomic_DNA"/>
</dbReference>
<proteinExistence type="predicted"/>
<dbReference type="Pfam" id="PF14224">
    <property type="entry name" value="DUF4331"/>
    <property type="match status" value="2"/>
</dbReference>